<dbReference type="EMBL" id="JARKIE010000013">
    <property type="protein sequence ID" value="KAJ7703252.1"/>
    <property type="molecule type" value="Genomic_DNA"/>
</dbReference>
<evidence type="ECO:0000256" key="2">
    <source>
        <dbReference type="SAM" id="SignalP"/>
    </source>
</evidence>
<evidence type="ECO:0000256" key="1">
    <source>
        <dbReference type="SAM" id="MobiDB-lite"/>
    </source>
</evidence>
<comment type="caution">
    <text evidence="3">The sequence shown here is derived from an EMBL/GenBank/DDBJ whole genome shotgun (WGS) entry which is preliminary data.</text>
</comment>
<feature type="compositionally biased region" description="Basic and acidic residues" evidence="1">
    <location>
        <begin position="211"/>
        <end position="221"/>
    </location>
</feature>
<feature type="chain" id="PRO_5042081098" evidence="2">
    <location>
        <begin position="22"/>
        <end position="460"/>
    </location>
</feature>
<organism evidence="3 4">
    <name type="scientific">Mycena rosella</name>
    <name type="common">Pink bonnet</name>
    <name type="synonym">Agaricus rosellus</name>
    <dbReference type="NCBI Taxonomy" id="1033263"/>
    <lineage>
        <taxon>Eukaryota</taxon>
        <taxon>Fungi</taxon>
        <taxon>Dikarya</taxon>
        <taxon>Basidiomycota</taxon>
        <taxon>Agaricomycotina</taxon>
        <taxon>Agaricomycetes</taxon>
        <taxon>Agaricomycetidae</taxon>
        <taxon>Agaricales</taxon>
        <taxon>Marasmiineae</taxon>
        <taxon>Mycenaceae</taxon>
        <taxon>Mycena</taxon>
    </lineage>
</organism>
<dbReference type="AlphaFoldDB" id="A0AAD7GR51"/>
<feature type="signal peptide" evidence="2">
    <location>
        <begin position="1"/>
        <end position="21"/>
    </location>
</feature>
<dbReference type="Proteomes" id="UP001221757">
    <property type="component" value="Unassembled WGS sequence"/>
</dbReference>
<gene>
    <name evidence="3" type="ORF">B0H17DRAFT_97323</name>
</gene>
<feature type="region of interest" description="Disordered" evidence="1">
    <location>
        <begin position="272"/>
        <end position="291"/>
    </location>
</feature>
<proteinExistence type="predicted"/>
<keyword evidence="4" id="KW-1185">Reference proteome</keyword>
<accession>A0AAD7GR51</accession>
<keyword evidence="2" id="KW-0732">Signal</keyword>
<reference evidence="3" key="1">
    <citation type="submission" date="2023-03" db="EMBL/GenBank/DDBJ databases">
        <title>Massive genome expansion in bonnet fungi (Mycena s.s.) driven by repeated elements and novel gene families across ecological guilds.</title>
        <authorList>
            <consortium name="Lawrence Berkeley National Laboratory"/>
            <person name="Harder C.B."/>
            <person name="Miyauchi S."/>
            <person name="Viragh M."/>
            <person name="Kuo A."/>
            <person name="Thoen E."/>
            <person name="Andreopoulos B."/>
            <person name="Lu D."/>
            <person name="Skrede I."/>
            <person name="Drula E."/>
            <person name="Henrissat B."/>
            <person name="Morin E."/>
            <person name="Kohler A."/>
            <person name="Barry K."/>
            <person name="LaButti K."/>
            <person name="Morin E."/>
            <person name="Salamov A."/>
            <person name="Lipzen A."/>
            <person name="Mereny Z."/>
            <person name="Hegedus B."/>
            <person name="Baldrian P."/>
            <person name="Stursova M."/>
            <person name="Weitz H."/>
            <person name="Taylor A."/>
            <person name="Grigoriev I.V."/>
            <person name="Nagy L.G."/>
            <person name="Martin F."/>
            <person name="Kauserud H."/>
        </authorList>
    </citation>
    <scope>NUCLEOTIDE SEQUENCE</scope>
    <source>
        <strain evidence="3">CBHHK067</strain>
    </source>
</reference>
<name>A0AAD7GR51_MYCRO</name>
<protein>
    <submittedName>
        <fullName evidence="3">Uncharacterized protein</fullName>
    </submittedName>
</protein>
<feature type="compositionally biased region" description="Polar residues" evidence="1">
    <location>
        <begin position="282"/>
        <end position="291"/>
    </location>
</feature>
<feature type="region of interest" description="Disordered" evidence="1">
    <location>
        <begin position="239"/>
        <end position="263"/>
    </location>
</feature>
<sequence length="460" mass="51312">MDSVIPLHLFIGFALRTFLLAFDRQSHLRPVFLGVWEGIALYRALDPESVSQPTAYLSCAARLTFDFLFTENVPRMMTILLSLALAFLISDALGSYHDHIRARHRSEIQPSRVSGTRVIQVYEVSDSYRLNRRPRLVITPRASGPAVAATISSVVHEGNTGHAGHVPSSATQVYEVPDSPRLNRRPRLVIIPRAIRPAEMAATLPPVVRDGNADDADRVLTEDSPSPIPVHTVGAYFPIPNPITPPARMQQPTPPQHSSPRHTALFQDLNSDSESHKDELQTPPSLANQQNFWPTAAVGQEWESHGDEDDLQTPLVLNLRDLPPIPDSLDTENEGRPLVLEDIPFLDESASALFQDEVVQLGADDDNVSELSLETGTESSIISDNNAQITISKAERLRQQAWDEQKQKTRFEQELSHAVSQRRIKDAFLLRIEIAAAEERAQKIHSRAARRHYRGKPDIT</sequence>
<evidence type="ECO:0000313" key="4">
    <source>
        <dbReference type="Proteomes" id="UP001221757"/>
    </source>
</evidence>
<feature type="region of interest" description="Disordered" evidence="1">
    <location>
        <begin position="207"/>
        <end position="227"/>
    </location>
</feature>
<evidence type="ECO:0000313" key="3">
    <source>
        <dbReference type="EMBL" id="KAJ7703252.1"/>
    </source>
</evidence>